<dbReference type="GO" id="GO:0046872">
    <property type="term" value="F:metal ion binding"/>
    <property type="evidence" value="ECO:0007669"/>
    <property type="project" value="UniProtKB-KW"/>
</dbReference>
<accession>A0A3S3RC84</accession>
<evidence type="ECO:0000256" key="1">
    <source>
        <dbReference type="ARBA" id="ARBA00008023"/>
    </source>
</evidence>
<comment type="subunit">
    <text evidence="7">Homodimer.</text>
</comment>
<feature type="active site" description="Proton acceptor" evidence="7">
    <location>
        <position position="65"/>
    </location>
</feature>
<dbReference type="GO" id="GO:0017111">
    <property type="term" value="F:ribonucleoside triphosphate phosphatase activity"/>
    <property type="evidence" value="ECO:0007669"/>
    <property type="project" value="InterPro"/>
</dbReference>
<dbReference type="GO" id="GO:0036222">
    <property type="term" value="F:XTP diphosphatase activity"/>
    <property type="evidence" value="ECO:0007669"/>
    <property type="project" value="UniProtKB-UniRule"/>
</dbReference>
<feature type="binding site" evidence="7">
    <location>
        <begin position="169"/>
        <end position="170"/>
    </location>
    <ligand>
        <name>substrate</name>
    </ligand>
</feature>
<dbReference type="InterPro" id="IPR029001">
    <property type="entry name" value="ITPase-like_fam"/>
</dbReference>
<dbReference type="GO" id="GO:0009146">
    <property type="term" value="P:purine nucleoside triphosphate catabolic process"/>
    <property type="evidence" value="ECO:0007669"/>
    <property type="project" value="UniProtKB-UniRule"/>
</dbReference>
<evidence type="ECO:0000256" key="5">
    <source>
        <dbReference type="ARBA" id="ARBA00022842"/>
    </source>
</evidence>
<dbReference type="EMBL" id="RXGA01000003">
    <property type="protein sequence ID" value="RWX73575.1"/>
    <property type="molecule type" value="Genomic_DNA"/>
</dbReference>
<dbReference type="EC" id="3.6.1.66" evidence="7"/>
<dbReference type="GO" id="GO:0009117">
    <property type="term" value="P:nucleotide metabolic process"/>
    <property type="evidence" value="ECO:0007669"/>
    <property type="project" value="UniProtKB-KW"/>
</dbReference>
<dbReference type="GO" id="GO:0035870">
    <property type="term" value="F:dITP diphosphatase activity"/>
    <property type="evidence" value="ECO:0007669"/>
    <property type="project" value="UniProtKB-UniRule"/>
</dbReference>
<organism evidence="9 10">
    <name type="scientific">Methanosuratincola subterraneus</name>
    <dbReference type="NCBI Taxonomy" id="2593994"/>
    <lineage>
        <taxon>Archaea</taxon>
        <taxon>Thermoproteota</taxon>
        <taxon>Methanosuratincolia</taxon>
        <taxon>Candidatus Methanomethylicales</taxon>
        <taxon>Candidatus Methanomethylicaceae</taxon>
        <taxon>Candidatus Methanosuratincola (ex Vanwonterghem et al. 2016)</taxon>
    </lineage>
</organism>
<feature type="binding site" evidence="7">
    <location>
        <begin position="140"/>
        <end position="143"/>
    </location>
    <ligand>
        <name>substrate</name>
    </ligand>
</feature>
<feature type="binding site" evidence="7">
    <location>
        <position position="65"/>
    </location>
    <ligand>
        <name>Mg(2+)</name>
        <dbReference type="ChEBI" id="CHEBI:18420"/>
    </ligand>
</feature>
<dbReference type="SUPFAM" id="SSF52972">
    <property type="entry name" value="ITPase-like"/>
    <property type="match status" value="1"/>
</dbReference>
<protein>
    <recommendedName>
        <fullName evidence="7">dITP/XTP pyrophosphatase</fullName>
        <ecNumber evidence="7">3.6.1.66</ecNumber>
    </recommendedName>
    <alternativeName>
        <fullName evidence="7">Non-canonical purine NTP pyrophosphatase</fullName>
    </alternativeName>
    <alternativeName>
        <fullName evidence="7">Non-standard purine NTP pyrophosphatase</fullName>
    </alternativeName>
    <alternativeName>
        <fullName evidence="7">Nucleoside-triphosphate diphosphatase</fullName>
    </alternativeName>
    <alternativeName>
        <fullName evidence="7">Nucleoside-triphosphate pyrophosphatase</fullName>
        <shortName evidence="7">NTPase</shortName>
    </alternativeName>
</protein>
<dbReference type="GO" id="GO:0036220">
    <property type="term" value="F:ITP diphosphatase activity"/>
    <property type="evidence" value="ECO:0007669"/>
    <property type="project" value="UniProtKB-UniRule"/>
</dbReference>
<dbReference type="Pfam" id="PF01725">
    <property type="entry name" value="Ham1p_like"/>
    <property type="match status" value="1"/>
</dbReference>
<keyword evidence="5 7" id="KW-0460">Magnesium</keyword>
<comment type="catalytic activity">
    <reaction evidence="7">
        <text>ITP + H2O = IMP + diphosphate + H(+)</text>
        <dbReference type="Rhea" id="RHEA:29399"/>
        <dbReference type="ChEBI" id="CHEBI:15377"/>
        <dbReference type="ChEBI" id="CHEBI:15378"/>
        <dbReference type="ChEBI" id="CHEBI:33019"/>
        <dbReference type="ChEBI" id="CHEBI:58053"/>
        <dbReference type="ChEBI" id="CHEBI:61402"/>
        <dbReference type="EC" id="3.6.1.66"/>
    </reaction>
</comment>
<comment type="caution">
    <text evidence="9">The sequence shown here is derived from an EMBL/GenBank/DDBJ whole genome shotgun (WGS) entry which is preliminary data.</text>
</comment>
<feature type="binding site" evidence="7">
    <location>
        <begin position="7"/>
        <end position="12"/>
    </location>
    <ligand>
        <name>substrate</name>
    </ligand>
</feature>
<evidence type="ECO:0000313" key="10">
    <source>
        <dbReference type="Proteomes" id="UP000288215"/>
    </source>
</evidence>
<dbReference type="CDD" id="cd00515">
    <property type="entry name" value="HAM1"/>
    <property type="match status" value="1"/>
</dbReference>
<comment type="catalytic activity">
    <reaction evidence="7">
        <text>dITP + H2O = dIMP + diphosphate + H(+)</text>
        <dbReference type="Rhea" id="RHEA:28342"/>
        <dbReference type="ChEBI" id="CHEBI:15377"/>
        <dbReference type="ChEBI" id="CHEBI:15378"/>
        <dbReference type="ChEBI" id="CHEBI:33019"/>
        <dbReference type="ChEBI" id="CHEBI:61194"/>
        <dbReference type="ChEBI" id="CHEBI:61382"/>
        <dbReference type="EC" id="3.6.1.66"/>
    </reaction>
</comment>
<evidence type="ECO:0000256" key="6">
    <source>
        <dbReference type="ARBA" id="ARBA00023080"/>
    </source>
</evidence>
<feature type="binding site" evidence="7">
    <location>
        <position position="66"/>
    </location>
    <ligand>
        <name>substrate</name>
    </ligand>
</feature>
<dbReference type="PANTHER" id="PTHR11067">
    <property type="entry name" value="INOSINE TRIPHOSPHATE PYROPHOSPHATASE/HAM1 PROTEIN"/>
    <property type="match status" value="1"/>
</dbReference>
<comment type="similarity">
    <text evidence="1 7 8">Belongs to the HAM1 NTPase family.</text>
</comment>
<evidence type="ECO:0000256" key="3">
    <source>
        <dbReference type="ARBA" id="ARBA00022741"/>
    </source>
</evidence>
<dbReference type="AlphaFoldDB" id="A0A3S3RC84"/>
<reference evidence="9 10" key="1">
    <citation type="submission" date="2018-12" db="EMBL/GenBank/DDBJ databases">
        <title>The complete genome of the methanogenic archaea of the candidate phylum Verstraetearchaeota, obtained from the metagenome of underground thermal water.</title>
        <authorList>
            <person name="Kadnikov V.V."/>
            <person name="Mardanov A.V."/>
            <person name="Beletsky A.V."/>
            <person name="Karnachuk O.V."/>
            <person name="Ravin N.V."/>
        </authorList>
    </citation>
    <scope>NUCLEOTIDE SEQUENCE [LARGE SCALE GENOMIC DNA]</scope>
    <source>
        <strain evidence="9">Ch88</strain>
    </source>
</reference>
<keyword evidence="6 7" id="KW-0546">Nucleotide metabolism</keyword>
<keyword evidence="3 7" id="KW-0547">Nucleotide-binding</keyword>
<gene>
    <name evidence="9" type="ORF">Metus_1549</name>
</gene>
<dbReference type="HAMAP" id="MF_01405">
    <property type="entry name" value="Non_canon_purine_NTPase"/>
    <property type="match status" value="1"/>
</dbReference>
<comment type="function">
    <text evidence="7">Pyrophosphatase that catalyzes the hydrolysis of nucleoside triphosphates to their monophosphate derivatives, with a high preference for the non-canonical purine nucleotides XTP (xanthosine triphosphate), dITP (deoxyinosine triphosphate) and ITP. Seems to function as a house-cleaning enzyme that removes non-canonical purine nucleotides from the nucleotide pool, thus preventing their incorporation into DNA/RNA and avoiding chromosomal lesions.</text>
</comment>
<comment type="catalytic activity">
    <reaction evidence="7">
        <text>XTP + H2O = XMP + diphosphate + H(+)</text>
        <dbReference type="Rhea" id="RHEA:28610"/>
        <dbReference type="ChEBI" id="CHEBI:15377"/>
        <dbReference type="ChEBI" id="CHEBI:15378"/>
        <dbReference type="ChEBI" id="CHEBI:33019"/>
        <dbReference type="ChEBI" id="CHEBI:57464"/>
        <dbReference type="ChEBI" id="CHEBI:61314"/>
        <dbReference type="EC" id="3.6.1.66"/>
    </reaction>
</comment>
<feature type="binding site" evidence="7">
    <location>
        <position position="36"/>
    </location>
    <ligand>
        <name>Mg(2+)</name>
        <dbReference type="ChEBI" id="CHEBI:18420"/>
    </ligand>
</feature>
<proteinExistence type="inferred from homology"/>
<keyword evidence="2 7" id="KW-0479">Metal-binding</keyword>
<keyword evidence="4 7" id="KW-0378">Hydrolase</keyword>
<dbReference type="InterPro" id="IPR002637">
    <property type="entry name" value="RdgB/HAM1"/>
</dbReference>
<dbReference type="NCBIfam" id="TIGR00042">
    <property type="entry name" value="RdgB/HAM1 family non-canonical purine NTP pyrophosphatase"/>
    <property type="match status" value="1"/>
</dbReference>
<dbReference type="GO" id="GO:0005737">
    <property type="term" value="C:cytoplasm"/>
    <property type="evidence" value="ECO:0007669"/>
    <property type="project" value="TreeGrafter"/>
</dbReference>
<dbReference type="NCBIfam" id="NF011396">
    <property type="entry name" value="PRK14821.1"/>
    <property type="match status" value="1"/>
</dbReference>
<dbReference type="Proteomes" id="UP000288215">
    <property type="component" value="Unassembled WGS sequence"/>
</dbReference>
<evidence type="ECO:0000256" key="7">
    <source>
        <dbReference type="HAMAP-Rule" id="MF_01405"/>
    </source>
</evidence>
<feature type="binding site" evidence="7">
    <location>
        <position position="164"/>
    </location>
    <ligand>
        <name>substrate</name>
    </ligand>
</feature>
<evidence type="ECO:0000256" key="8">
    <source>
        <dbReference type="RuleBase" id="RU003781"/>
    </source>
</evidence>
<dbReference type="Gene3D" id="3.90.950.10">
    <property type="match status" value="1"/>
</dbReference>
<evidence type="ECO:0000256" key="4">
    <source>
        <dbReference type="ARBA" id="ARBA00022801"/>
    </source>
</evidence>
<name>A0A3S3RC84_METS7</name>
<evidence type="ECO:0000256" key="2">
    <source>
        <dbReference type="ARBA" id="ARBA00022723"/>
    </source>
</evidence>
<comment type="cofactor">
    <cofactor evidence="7">
        <name>Mg(2+)</name>
        <dbReference type="ChEBI" id="CHEBI:18420"/>
    </cofactor>
    <text evidence="7">Binds 1 Mg(2+) ion per subunit.</text>
</comment>
<dbReference type="GO" id="GO:0000166">
    <property type="term" value="F:nucleotide binding"/>
    <property type="evidence" value="ECO:0007669"/>
    <property type="project" value="UniProtKB-KW"/>
</dbReference>
<dbReference type="InterPro" id="IPR020922">
    <property type="entry name" value="dITP/XTP_pyrophosphatase"/>
</dbReference>
<evidence type="ECO:0000313" key="9">
    <source>
        <dbReference type="EMBL" id="RWX73575.1"/>
    </source>
</evidence>
<sequence length="191" mass="20567">MEIYFATGNLHKLAEANSILSEFGVLLKPAPSQKIEIQSDSLEEIARYAAEAAYRSLGSPLVVEDSGLFVESLNGFPGPYSSYVYKTIGCGGILRLLEDKCNRAARFECVVVYAGGDSLRSFVGVANGSIAESPRGSGGFGFDPIFVCEGCGGRTFSELRPSEKSAVSHRGRAFRALGEWISRSGREHTLK</sequence>
<dbReference type="PANTHER" id="PTHR11067:SF9">
    <property type="entry name" value="INOSINE TRIPHOSPHATE PYROPHOSPHATASE"/>
    <property type="match status" value="1"/>
</dbReference>